<dbReference type="AlphaFoldDB" id="A0A2I0U3K5"/>
<proteinExistence type="predicted"/>
<organism evidence="1 2">
    <name type="scientific">Limosa lapponica baueri</name>
    <dbReference type="NCBI Taxonomy" id="1758121"/>
    <lineage>
        <taxon>Eukaryota</taxon>
        <taxon>Metazoa</taxon>
        <taxon>Chordata</taxon>
        <taxon>Craniata</taxon>
        <taxon>Vertebrata</taxon>
        <taxon>Euteleostomi</taxon>
        <taxon>Archelosauria</taxon>
        <taxon>Archosauria</taxon>
        <taxon>Dinosauria</taxon>
        <taxon>Saurischia</taxon>
        <taxon>Theropoda</taxon>
        <taxon>Coelurosauria</taxon>
        <taxon>Aves</taxon>
        <taxon>Neognathae</taxon>
        <taxon>Neoaves</taxon>
        <taxon>Charadriiformes</taxon>
        <taxon>Scolopacidae</taxon>
        <taxon>Limosa</taxon>
    </lineage>
</organism>
<reference evidence="2" key="2">
    <citation type="submission" date="2017-12" db="EMBL/GenBank/DDBJ databases">
        <title>Genome sequence of the Bar-tailed Godwit (Limosa lapponica baueri).</title>
        <authorList>
            <person name="Lima N.C.B."/>
            <person name="Parody-Merino A.M."/>
            <person name="Battley P.F."/>
            <person name="Fidler A.E."/>
            <person name="Prosdocimi F."/>
        </authorList>
    </citation>
    <scope>NUCLEOTIDE SEQUENCE [LARGE SCALE GENOMIC DNA]</scope>
</reference>
<dbReference type="EMBL" id="KZ506241">
    <property type="protein sequence ID" value="PKU40595.1"/>
    <property type="molecule type" value="Genomic_DNA"/>
</dbReference>
<dbReference type="Proteomes" id="UP000233556">
    <property type="component" value="Unassembled WGS sequence"/>
</dbReference>
<gene>
    <name evidence="1" type="ORF">llap_9100</name>
</gene>
<sequence length="84" mass="9414">MYELDQCWKAQPWCLARLAIVTNGKNCINPYENGLLLDPAQRSRNNNGFREKSFELGKNLYTLSPAKGLAQLLAITLAELPTGF</sequence>
<keyword evidence="2" id="KW-1185">Reference proteome</keyword>
<evidence type="ECO:0000313" key="1">
    <source>
        <dbReference type="EMBL" id="PKU40595.1"/>
    </source>
</evidence>
<evidence type="ECO:0000313" key="2">
    <source>
        <dbReference type="Proteomes" id="UP000233556"/>
    </source>
</evidence>
<reference evidence="2" key="1">
    <citation type="submission" date="2017-11" db="EMBL/GenBank/DDBJ databases">
        <authorList>
            <person name="Lima N.C."/>
            <person name="Parody-Merino A.M."/>
            <person name="Battley P.F."/>
            <person name="Fidler A.E."/>
            <person name="Prosdocimi F."/>
        </authorList>
    </citation>
    <scope>NUCLEOTIDE SEQUENCE [LARGE SCALE GENOMIC DNA]</scope>
</reference>
<name>A0A2I0U3K5_LIMLA</name>
<accession>A0A2I0U3K5</accession>
<protein>
    <submittedName>
        <fullName evidence="1">Uncharacterized protein</fullName>
    </submittedName>
</protein>